<comment type="caution">
    <text evidence="4">The sequence shown here is derived from an EMBL/GenBank/DDBJ whole genome shotgun (WGS) entry which is preliminary data.</text>
</comment>
<feature type="binding site" evidence="3">
    <location>
        <position position="132"/>
    </location>
    <ligand>
        <name>a divalent metal cation</name>
        <dbReference type="ChEBI" id="CHEBI:60240"/>
    </ligand>
</feature>
<protein>
    <submittedName>
        <fullName evidence="4">Damage-inducible protein DinB</fullName>
    </submittedName>
</protein>
<dbReference type="PANTHER" id="PTHR37302">
    <property type="entry name" value="SLR1116 PROTEIN"/>
    <property type="match status" value="1"/>
</dbReference>
<reference evidence="4 5" key="1">
    <citation type="journal article" date="2017" name="Int. J. Syst. Evol. Microbiol.">
        <title>Marinicauda algicola sp. nov., isolated from a marine red alga Rhodosorus marinus.</title>
        <authorList>
            <person name="Jeong S.E."/>
            <person name="Jeon S.H."/>
            <person name="Chun B.H."/>
            <person name="Kim D.W."/>
            <person name="Jeon C.O."/>
        </authorList>
    </citation>
    <scope>NUCLEOTIDE SEQUENCE [LARGE SCALE GENOMIC DNA]</scope>
    <source>
        <strain evidence="4 5">JCM 31718</strain>
    </source>
</reference>
<organism evidence="4 5">
    <name type="scientific">Marinicauda algicola</name>
    <dbReference type="NCBI Taxonomy" id="2029849"/>
    <lineage>
        <taxon>Bacteria</taxon>
        <taxon>Pseudomonadati</taxon>
        <taxon>Pseudomonadota</taxon>
        <taxon>Alphaproteobacteria</taxon>
        <taxon>Maricaulales</taxon>
        <taxon>Maricaulaceae</taxon>
        <taxon>Marinicauda</taxon>
    </lineage>
</organism>
<dbReference type="GO" id="GO:0046872">
    <property type="term" value="F:metal ion binding"/>
    <property type="evidence" value="ECO:0007669"/>
    <property type="project" value="UniProtKB-KW"/>
</dbReference>
<sequence length="165" mass="19041">MKEHFRRFANYNTWANARLYDAATALTDFERKRDVKAYFKSLHGTLNHILVADRIWLYRLTGEGERPASLDQILYEKFEALREAREAEDRRLIAYVGSLSNEDFSEAVEYRNTKGEAKALPRGVILTHVFNHQTHHRGQATHILRQLGVAEPPALDLLYFALPSA</sequence>
<evidence type="ECO:0000256" key="1">
    <source>
        <dbReference type="ARBA" id="ARBA00008635"/>
    </source>
</evidence>
<gene>
    <name evidence="4" type="ORF">E5163_04410</name>
</gene>
<accession>A0A4S2H516</accession>
<evidence type="ECO:0000256" key="3">
    <source>
        <dbReference type="PIRSR" id="PIRSR607837-1"/>
    </source>
</evidence>
<comment type="similarity">
    <text evidence="1">Belongs to the DinB family.</text>
</comment>
<evidence type="ECO:0000313" key="5">
    <source>
        <dbReference type="Proteomes" id="UP000308054"/>
    </source>
</evidence>
<dbReference type="Proteomes" id="UP000308054">
    <property type="component" value="Unassembled WGS sequence"/>
</dbReference>
<dbReference type="PANTHER" id="PTHR37302:SF1">
    <property type="entry name" value="PROTEIN DINB"/>
    <property type="match status" value="1"/>
</dbReference>
<keyword evidence="2 3" id="KW-0479">Metal-binding</keyword>
<dbReference type="InterPro" id="IPR007837">
    <property type="entry name" value="DinB"/>
</dbReference>
<dbReference type="OrthoDB" id="9807509at2"/>
<dbReference type="Gene3D" id="1.20.120.450">
    <property type="entry name" value="dinb family like domain"/>
    <property type="match status" value="1"/>
</dbReference>
<evidence type="ECO:0000313" key="4">
    <source>
        <dbReference type="EMBL" id="TGY90775.1"/>
    </source>
</evidence>
<name>A0A4S2H516_9PROT</name>
<feature type="binding site" evidence="3">
    <location>
        <position position="48"/>
    </location>
    <ligand>
        <name>a divalent metal cation</name>
        <dbReference type="ChEBI" id="CHEBI:60240"/>
    </ligand>
</feature>
<dbReference type="Pfam" id="PF05163">
    <property type="entry name" value="DinB"/>
    <property type="match status" value="1"/>
</dbReference>
<dbReference type="SUPFAM" id="SSF109854">
    <property type="entry name" value="DinB/YfiT-like putative metalloenzymes"/>
    <property type="match status" value="1"/>
</dbReference>
<dbReference type="EMBL" id="SRXW01000001">
    <property type="protein sequence ID" value="TGY90775.1"/>
    <property type="molecule type" value="Genomic_DNA"/>
</dbReference>
<dbReference type="InterPro" id="IPR034660">
    <property type="entry name" value="DinB/YfiT-like"/>
</dbReference>
<feature type="binding site" evidence="3">
    <location>
        <position position="136"/>
    </location>
    <ligand>
        <name>a divalent metal cation</name>
        <dbReference type="ChEBI" id="CHEBI:60240"/>
    </ligand>
</feature>
<proteinExistence type="inferred from homology"/>
<keyword evidence="5" id="KW-1185">Reference proteome</keyword>
<dbReference type="AlphaFoldDB" id="A0A4S2H516"/>
<evidence type="ECO:0000256" key="2">
    <source>
        <dbReference type="ARBA" id="ARBA00022723"/>
    </source>
</evidence>